<organism evidence="2 3">
    <name type="scientific">Chaetomium globosum (strain ATCC 6205 / CBS 148.51 / DSM 1962 / NBRC 6347 / NRRL 1970)</name>
    <name type="common">Soil fungus</name>
    <dbReference type="NCBI Taxonomy" id="306901"/>
    <lineage>
        <taxon>Eukaryota</taxon>
        <taxon>Fungi</taxon>
        <taxon>Dikarya</taxon>
        <taxon>Ascomycota</taxon>
        <taxon>Pezizomycotina</taxon>
        <taxon>Sordariomycetes</taxon>
        <taxon>Sordariomycetidae</taxon>
        <taxon>Sordariales</taxon>
        <taxon>Chaetomiaceae</taxon>
        <taxon>Chaetomium</taxon>
    </lineage>
</organism>
<protein>
    <submittedName>
        <fullName evidence="2">Uncharacterized protein</fullName>
    </submittedName>
</protein>
<dbReference type="GeneID" id="4389444"/>
<dbReference type="OrthoDB" id="2270193at2759"/>
<dbReference type="Proteomes" id="UP000001056">
    <property type="component" value="Unassembled WGS sequence"/>
</dbReference>
<evidence type="ECO:0000256" key="1">
    <source>
        <dbReference type="SAM" id="MobiDB-lite"/>
    </source>
</evidence>
<feature type="region of interest" description="Disordered" evidence="1">
    <location>
        <begin position="286"/>
        <end position="321"/>
    </location>
</feature>
<dbReference type="HOGENOM" id="CLU_636154_0_0_1"/>
<name>Q2HC54_CHAGB</name>
<feature type="compositionally biased region" description="Low complexity" evidence="1">
    <location>
        <begin position="301"/>
        <end position="314"/>
    </location>
</feature>
<dbReference type="VEuPathDB" id="FungiDB:CHGG_02200"/>
<sequence>MGDFLARLPADMNAGGAPTNVPITDGPSRPCRPSDPSGGRFEWSSFRYRAGSGFPFKNFFLTIDVRESSAAVSPSPVVASSPEAPIIIAADRANTRFLSWTSTLEGGRAEVLGRNTPSTSPRRFQDGRPQSPPKFERENWGVSTPSNTNSNHQTSNGSNGSNGNNNHNRYSGNGNNNNTANNIGEATDEDEIEDETAPIPASILAAAVRYNARPPPPPAKPPHLGHRRHHARHIPPARRPPPLLRTRPAIYPPAPTRRRLRRQRPHTRRLVAPTNRRLLCRGPRVAHQGPFSARPRQVHIPSSSRAPPRPTTGRTGTGHQGTVVYYSCGPAAARNDRGGASRHETRALMRSERDASCRCGCCAATGRHGREWGPRRRHPLRRLVMWWMARSRVPNGLGRGIFWRFVLRRVAGADAHAGSSCVWPMPSEPAE</sequence>
<proteinExistence type="predicted"/>
<dbReference type="InParanoid" id="Q2HC54"/>
<feature type="region of interest" description="Disordered" evidence="1">
    <location>
        <begin position="13"/>
        <end position="37"/>
    </location>
</feature>
<reference evidence="3" key="1">
    <citation type="journal article" date="2015" name="Genome Announc.">
        <title>Draft genome sequence of the cellulolytic fungus Chaetomium globosum.</title>
        <authorList>
            <person name="Cuomo C.A."/>
            <person name="Untereiner W.A."/>
            <person name="Ma L.-J."/>
            <person name="Grabherr M."/>
            <person name="Birren B.W."/>
        </authorList>
    </citation>
    <scope>NUCLEOTIDE SEQUENCE [LARGE SCALE GENOMIC DNA]</scope>
    <source>
        <strain evidence="3">ATCC 6205 / CBS 148.51 / DSM 1962 / NBRC 6347 / NRRL 1970</strain>
    </source>
</reference>
<feature type="region of interest" description="Disordered" evidence="1">
    <location>
        <begin position="109"/>
        <end position="183"/>
    </location>
</feature>
<dbReference type="AlphaFoldDB" id="Q2HC54"/>
<dbReference type="RefSeq" id="XP_001228716.1">
    <property type="nucleotide sequence ID" value="XM_001228715.1"/>
</dbReference>
<evidence type="ECO:0000313" key="2">
    <source>
        <dbReference type="EMBL" id="EAQ90265.1"/>
    </source>
</evidence>
<accession>Q2HC54</accession>
<evidence type="ECO:0000313" key="3">
    <source>
        <dbReference type="Proteomes" id="UP000001056"/>
    </source>
</evidence>
<feature type="compositionally biased region" description="Basic residues" evidence="1">
    <location>
        <begin position="223"/>
        <end position="236"/>
    </location>
</feature>
<feature type="compositionally biased region" description="Low complexity" evidence="1">
    <location>
        <begin position="143"/>
        <end position="182"/>
    </location>
</feature>
<feature type="region of interest" description="Disordered" evidence="1">
    <location>
        <begin position="211"/>
        <end position="251"/>
    </location>
</feature>
<keyword evidence="3" id="KW-1185">Reference proteome</keyword>
<gene>
    <name evidence="2" type="ORF">CHGG_02200</name>
</gene>
<dbReference type="EMBL" id="CH408030">
    <property type="protein sequence ID" value="EAQ90265.1"/>
    <property type="molecule type" value="Genomic_DNA"/>
</dbReference>